<evidence type="ECO:0000259" key="3">
    <source>
        <dbReference type="PROSITE" id="PS50894"/>
    </source>
</evidence>
<name>A0A6L8MPI2_9BURK</name>
<dbReference type="Proteomes" id="UP000474565">
    <property type="component" value="Unassembled WGS sequence"/>
</dbReference>
<dbReference type="Gene3D" id="1.20.120.160">
    <property type="entry name" value="HPT domain"/>
    <property type="match status" value="1"/>
</dbReference>
<dbReference type="Pfam" id="PF01627">
    <property type="entry name" value="Hpt"/>
    <property type="match status" value="1"/>
</dbReference>
<dbReference type="PROSITE" id="PS50894">
    <property type="entry name" value="HPT"/>
    <property type="match status" value="1"/>
</dbReference>
<dbReference type="InterPro" id="IPR008207">
    <property type="entry name" value="Sig_transdc_His_kin_Hpt_dom"/>
</dbReference>
<feature type="modified residue" description="Phosphohistidine" evidence="2">
    <location>
        <position position="59"/>
    </location>
</feature>
<keyword evidence="2" id="KW-0597">Phosphoprotein</keyword>
<dbReference type="InterPro" id="IPR036641">
    <property type="entry name" value="HPT_dom_sf"/>
</dbReference>
<dbReference type="GO" id="GO:0000160">
    <property type="term" value="P:phosphorelay signal transduction system"/>
    <property type="evidence" value="ECO:0007669"/>
    <property type="project" value="UniProtKB-KW"/>
</dbReference>
<organism evidence="4 5">
    <name type="scientific">Duganella lactea</name>
    <dbReference type="NCBI Taxonomy" id="2692173"/>
    <lineage>
        <taxon>Bacteria</taxon>
        <taxon>Pseudomonadati</taxon>
        <taxon>Pseudomonadota</taxon>
        <taxon>Betaproteobacteria</taxon>
        <taxon>Burkholderiales</taxon>
        <taxon>Oxalobacteraceae</taxon>
        <taxon>Telluria group</taxon>
        <taxon>Duganella</taxon>
    </lineage>
</organism>
<dbReference type="RefSeq" id="WP_161019667.1">
    <property type="nucleotide sequence ID" value="NZ_WWCP01000012.1"/>
</dbReference>
<dbReference type="SUPFAM" id="SSF47226">
    <property type="entry name" value="Histidine-containing phosphotransfer domain, HPT domain"/>
    <property type="match status" value="1"/>
</dbReference>
<gene>
    <name evidence="4" type="ORF">GTP44_12345</name>
</gene>
<keyword evidence="1" id="KW-0902">Two-component regulatory system</keyword>
<evidence type="ECO:0000313" key="5">
    <source>
        <dbReference type="Proteomes" id="UP000474565"/>
    </source>
</evidence>
<comment type="caution">
    <text evidence="4">The sequence shown here is derived from an EMBL/GenBank/DDBJ whole genome shotgun (WGS) entry which is preliminary data.</text>
</comment>
<evidence type="ECO:0000313" key="4">
    <source>
        <dbReference type="EMBL" id="MYM82745.1"/>
    </source>
</evidence>
<evidence type="ECO:0000256" key="1">
    <source>
        <dbReference type="ARBA" id="ARBA00023012"/>
    </source>
</evidence>
<accession>A0A6L8MPI2</accession>
<dbReference type="EMBL" id="WWCP01000012">
    <property type="protein sequence ID" value="MYM82745.1"/>
    <property type="molecule type" value="Genomic_DNA"/>
</dbReference>
<dbReference type="AlphaFoldDB" id="A0A6L8MPI2"/>
<reference evidence="4 5" key="1">
    <citation type="submission" date="2019-12" db="EMBL/GenBank/DDBJ databases">
        <title>Novel species isolated from a subtropical stream in China.</title>
        <authorList>
            <person name="Lu H."/>
        </authorList>
    </citation>
    <scope>NUCLEOTIDE SEQUENCE [LARGE SCALE GENOMIC DNA]</scope>
    <source>
        <strain evidence="4 5">FT50W</strain>
    </source>
</reference>
<protein>
    <recommendedName>
        <fullName evidence="3">HPt domain-containing protein</fullName>
    </recommendedName>
</protein>
<dbReference type="GO" id="GO:0004672">
    <property type="term" value="F:protein kinase activity"/>
    <property type="evidence" value="ECO:0007669"/>
    <property type="project" value="UniProtKB-ARBA"/>
</dbReference>
<sequence length="117" mass="12736">MSTATYHAIDPAVLMRLAGDHDTFRALSQTFMTRAPELFRQLAEALRRHDHAAIGRHSHALKGMTTLVGAARLSARLQALELAAHAQTPADVHDLDQLFDQVLAEVTASVDDDAIQA</sequence>
<proteinExistence type="predicted"/>
<feature type="domain" description="HPt" evidence="3">
    <location>
        <begin position="20"/>
        <end position="113"/>
    </location>
</feature>
<evidence type="ECO:0000256" key="2">
    <source>
        <dbReference type="PROSITE-ProRule" id="PRU00110"/>
    </source>
</evidence>